<evidence type="ECO:0000313" key="1">
    <source>
        <dbReference type="EMBL" id="KAJ8648421.1"/>
    </source>
</evidence>
<gene>
    <name evidence="1" type="ORF">MRB53_001444</name>
</gene>
<name>A0ACC2MRV0_PERAE</name>
<dbReference type="EMBL" id="CM056809">
    <property type="protein sequence ID" value="KAJ8648421.1"/>
    <property type="molecule type" value="Genomic_DNA"/>
</dbReference>
<reference evidence="1 2" key="1">
    <citation type="journal article" date="2022" name="Hortic Res">
        <title>A haplotype resolved chromosomal level avocado genome allows analysis of novel avocado genes.</title>
        <authorList>
            <person name="Nath O."/>
            <person name="Fletcher S.J."/>
            <person name="Hayward A."/>
            <person name="Shaw L.M."/>
            <person name="Masouleh A.K."/>
            <person name="Furtado A."/>
            <person name="Henry R.J."/>
            <person name="Mitter N."/>
        </authorList>
    </citation>
    <scope>NUCLEOTIDE SEQUENCE [LARGE SCALE GENOMIC DNA]</scope>
    <source>
        <strain evidence="2">cv. Hass</strain>
    </source>
</reference>
<proteinExistence type="predicted"/>
<comment type="caution">
    <text evidence="1">The sequence shown here is derived from an EMBL/GenBank/DDBJ whole genome shotgun (WGS) entry which is preliminary data.</text>
</comment>
<keyword evidence="2" id="KW-1185">Reference proteome</keyword>
<organism evidence="1 2">
    <name type="scientific">Persea americana</name>
    <name type="common">Avocado</name>
    <dbReference type="NCBI Taxonomy" id="3435"/>
    <lineage>
        <taxon>Eukaryota</taxon>
        <taxon>Viridiplantae</taxon>
        <taxon>Streptophyta</taxon>
        <taxon>Embryophyta</taxon>
        <taxon>Tracheophyta</taxon>
        <taxon>Spermatophyta</taxon>
        <taxon>Magnoliopsida</taxon>
        <taxon>Magnoliidae</taxon>
        <taxon>Laurales</taxon>
        <taxon>Lauraceae</taxon>
        <taxon>Persea</taxon>
    </lineage>
</organism>
<accession>A0ACC2MRV0</accession>
<dbReference type="Proteomes" id="UP001234297">
    <property type="component" value="Chromosome 1"/>
</dbReference>
<sequence>MRVINFVSSKVSTLINSLDEDEPDYAEDPIDDDPLDEEEYPYEEGEGEYDEPPHEEDDPEKTVDPNGDDGSDPTSENASKDPPKNADGAAAVATENLKDTPSGQQTDFQNTIKDAAGILQTLKGANPNPNPSNDSISTTPDQSMSAPPPQGGQQPPPPPQTQQQQLPPMGPGMGPTPMGIPQQPQQPPPMGIPPPQPLQEQLSGPGKNPTQMGFPPPQAQPRQRSDPRMAPSTNPVSLGLVPCKQVQTGSETVNAWVNIQNEQALSQSQSGSDMAIPTPEQDAIHLHDAFKGSGCDVGRVVNILSQRDALHRLRIKEEYSAMYAEGLDQRLHSELSGRFKGDIQEKVGLNISLNATGSLGAKWSGNIKRAVSMWMLEEPERDAVIVGQGLALMSIDLPSVTEVICSRTPCQLQNLKRAYYIKYNSQLVKHIDSFTSLVMGRHKELLIACLDRGREEGGQVDVKKAEEDATQLYKDGEKRWGTNEKTFIDVFTQRSRPQLAATDSAYHKLYGHSLEKAVKKEGSGYFRDGLLTLLRCAKNPAKYFAEVLHKAMKRMGTSDTTLIRVVVTRAEIDMENIKEEYAKEYKKSLKDRIHSETSDHYRTFLLNLLERGQTAVASA</sequence>
<evidence type="ECO:0000313" key="2">
    <source>
        <dbReference type="Proteomes" id="UP001234297"/>
    </source>
</evidence>
<protein>
    <submittedName>
        <fullName evidence="1">Uncharacterized protein</fullName>
    </submittedName>
</protein>